<evidence type="ECO:0000256" key="3">
    <source>
        <dbReference type="SAM" id="Phobius"/>
    </source>
</evidence>
<dbReference type="Pfam" id="PF00990">
    <property type="entry name" value="GGDEF"/>
    <property type="match status" value="1"/>
</dbReference>
<accession>A0A2T5ESY5</accession>
<name>A0A2T5ESY5_VIBSP</name>
<dbReference type="InterPro" id="IPR000160">
    <property type="entry name" value="GGDEF_dom"/>
</dbReference>
<gene>
    <name evidence="5" type="ORF">CWO07_16545</name>
</gene>
<dbReference type="GO" id="GO:0043709">
    <property type="term" value="P:cell adhesion involved in single-species biofilm formation"/>
    <property type="evidence" value="ECO:0007669"/>
    <property type="project" value="TreeGrafter"/>
</dbReference>
<feature type="domain" description="GGDEF" evidence="4">
    <location>
        <begin position="145"/>
        <end position="262"/>
    </location>
</feature>
<comment type="caution">
    <text evidence="5">The sequence shown here is derived from an EMBL/GenBank/DDBJ whole genome shotgun (WGS) entry which is preliminary data.</text>
</comment>
<keyword evidence="3" id="KW-0812">Transmembrane</keyword>
<keyword evidence="3" id="KW-1133">Transmembrane helix</keyword>
<evidence type="ECO:0000313" key="6">
    <source>
        <dbReference type="Proteomes" id="UP000244197"/>
    </source>
</evidence>
<dbReference type="CDD" id="cd01949">
    <property type="entry name" value="GGDEF"/>
    <property type="match status" value="1"/>
</dbReference>
<evidence type="ECO:0000256" key="2">
    <source>
        <dbReference type="ARBA" id="ARBA00034247"/>
    </source>
</evidence>
<dbReference type="GO" id="GO:1902201">
    <property type="term" value="P:negative regulation of bacterial-type flagellum-dependent cell motility"/>
    <property type="evidence" value="ECO:0007669"/>
    <property type="project" value="TreeGrafter"/>
</dbReference>
<dbReference type="PANTHER" id="PTHR45138">
    <property type="entry name" value="REGULATORY COMPONENTS OF SENSORY TRANSDUCTION SYSTEM"/>
    <property type="match status" value="1"/>
</dbReference>
<sequence>MPANPLLLLTALMLMASFMALGLSSIIQVDSIYDLFFETNTLVIALYIYFIARSAISPQKVLHYGACLLILSLIYDVSTEFRVFDEWSDKHELWNTLLDDGLLQVAFLLIAYGLTELISKLKDQSKLDELTGSYNRKKFDAIKLEEFELIYFDLDGLKMVNDRKGHQMGDLMIVRFSQALNQVTLEDEMVFRVGGDEFVVTAQLGRGGKFVKQVSRLLQGEEISFSYGIEVTCRDNFKQALVESDRAMYEMKKAQRSETEKS</sequence>
<evidence type="ECO:0000259" key="4">
    <source>
        <dbReference type="PROSITE" id="PS50887"/>
    </source>
</evidence>
<dbReference type="Gene3D" id="3.30.70.270">
    <property type="match status" value="1"/>
</dbReference>
<organism evidence="5 6">
    <name type="scientific">Vibrio splendidus</name>
    <dbReference type="NCBI Taxonomy" id="29497"/>
    <lineage>
        <taxon>Bacteria</taxon>
        <taxon>Pseudomonadati</taxon>
        <taxon>Pseudomonadota</taxon>
        <taxon>Gammaproteobacteria</taxon>
        <taxon>Vibrionales</taxon>
        <taxon>Vibrionaceae</taxon>
        <taxon>Vibrio</taxon>
    </lineage>
</organism>
<dbReference type="InterPro" id="IPR029787">
    <property type="entry name" value="Nucleotide_cyclase"/>
</dbReference>
<dbReference type="InterPro" id="IPR050469">
    <property type="entry name" value="Diguanylate_Cyclase"/>
</dbReference>
<feature type="transmembrane region" description="Helical" evidence="3">
    <location>
        <begin position="32"/>
        <end position="52"/>
    </location>
</feature>
<reference evidence="5 6" key="1">
    <citation type="submission" date="2017-11" db="EMBL/GenBank/DDBJ databases">
        <title>Population delineation of vibrios coincides with oyster pathogenicity.</title>
        <authorList>
            <person name="Bruto M."/>
            <person name="Labreuche Y."/>
            <person name="James A."/>
            <person name="Piel D."/>
            <person name="Chenivesse S."/>
            <person name="Petton B."/>
            <person name="Polz M.F."/>
            <person name="Le Roux F."/>
        </authorList>
    </citation>
    <scope>NUCLEOTIDE SEQUENCE [LARGE SCALE GENOMIC DNA]</scope>
    <source>
        <strain evidence="5 6">FF_144</strain>
    </source>
</reference>
<dbReference type="EC" id="2.7.7.65" evidence="1"/>
<dbReference type="EMBL" id="PIFK01000033">
    <property type="protein sequence ID" value="PTP30483.1"/>
    <property type="molecule type" value="Genomic_DNA"/>
</dbReference>
<dbReference type="AlphaFoldDB" id="A0A2T5ESY5"/>
<dbReference type="GO" id="GO:0005886">
    <property type="term" value="C:plasma membrane"/>
    <property type="evidence" value="ECO:0007669"/>
    <property type="project" value="TreeGrafter"/>
</dbReference>
<dbReference type="InterPro" id="IPR043128">
    <property type="entry name" value="Rev_trsase/Diguanyl_cyclase"/>
</dbReference>
<protein>
    <recommendedName>
        <fullName evidence="1">diguanylate cyclase</fullName>
        <ecNumber evidence="1">2.7.7.65</ecNumber>
    </recommendedName>
</protein>
<comment type="catalytic activity">
    <reaction evidence="2">
        <text>2 GTP = 3',3'-c-di-GMP + 2 diphosphate</text>
        <dbReference type="Rhea" id="RHEA:24898"/>
        <dbReference type="ChEBI" id="CHEBI:33019"/>
        <dbReference type="ChEBI" id="CHEBI:37565"/>
        <dbReference type="ChEBI" id="CHEBI:58805"/>
        <dbReference type="EC" id="2.7.7.65"/>
    </reaction>
</comment>
<dbReference type="SMART" id="SM00267">
    <property type="entry name" value="GGDEF"/>
    <property type="match status" value="1"/>
</dbReference>
<dbReference type="PANTHER" id="PTHR45138:SF9">
    <property type="entry name" value="DIGUANYLATE CYCLASE DGCM-RELATED"/>
    <property type="match status" value="1"/>
</dbReference>
<dbReference type="SUPFAM" id="SSF55073">
    <property type="entry name" value="Nucleotide cyclase"/>
    <property type="match status" value="1"/>
</dbReference>
<dbReference type="Proteomes" id="UP000244197">
    <property type="component" value="Unassembled WGS sequence"/>
</dbReference>
<dbReference type="PROSITE" id="PS50887">
    <property type="entry name" value="GGDEF"/>
    <property type="match status" value="1"/>
</dbReference>
<dbReference type="GO" id="GO:0052621">
    <property type="term" value="F:diguanylate cyclase activity"/>
    <property type="evidence" value="ECO:0007669"/>
    <property type="project" value="UniProtKB-EC"/>
</dbReference>
<evidence type="ECO:0000313" key="5">
    <source>
        <dbReference type="EMBL" id="PTP30483.1"/>
    </source>
</evidence>
<dbReference type="NCBIfam" id="TIGR00254">
    <property type="entry name" value="GGDEF"/>
    <property type="match status" value="1"/>
</dbReference>
<evidence type="ECO:0000256" key="1">
    <source>
        <dbReference type="ARBA" id="ARBA00012528"/>
    </source>
</evidence>
<keyword evidence="3" id="KW-0472">Membrane</keyword>
<proteinExistence type="predicted"/>
<dbReference type="RefSeq" id="WP_108187967.1">
    <property type="nucleotide sequence ID" value="NZ_PIFK01000033.1"/>
</dbReference>